<evidence type="ECO:0000256" key="1">
    <source>
        <dbReference type="SAM" id="SignalP"/>
    </source>
</evidence>
<keyword evidence="1" id="KW-0732">Signal</keyword>
<dbReference type="Pfam" id="PF13416">
    <property type="entry name" value="SBP_bac_8"/>
    <property type="match status" value="1"/>
</dbReference>
<dbReference type="OrthoDB" id="9764785at2"/>
<dbReference type="EMBL" id="QRMS01000001">
    <property type="protein sequence ID" value="RHJ89569.1"/>
    <property type="molecule type" value="Genomic_DNA"/>
</dbReference>
<dbReference type="Gene3D" id="3.40.190.10">
    <property type="entry name" value="Periplasmic binding protein-like II"/>
    <property type="match status" value="1"/>
</dbReference>
<dbReference type="InterPro" id="IPR006059">
    <property type="entry name" value="SBP"/>
</dbReference>
<sequence>MKLRKYLVGVICVAMLVLLCGCAPKSNLDPDSPLTINIWHYYNGKQEKAFNKLVEEFNQTEGKEKGVIVASSNYGSVSELGDSVLDAANEKVGSEDMPNIFAAYSDTAYEIDKLGKVVSLNELFTEEELKEYVPGYLEEGYFRGDDLKIFPIAKSTEIFMMNETDWDKFAKATGAKRSDLDTIEGITETAAAYYAYTDSLTPEPDDGQAFFGRDAMANYFIIGAKQLGHEIVSSDDEGNPKIDFDKETIRKLWDNYYVPYVNGYFMSKGRFRSDDVKMGNIIACVCSTSGSTYFPKEIISDDETSYKIQSIAQEAPKFKGGENIAVQQGAGLVVTKGTEAENEASAVFLKWFTDEDQNIAFSVDSGYMPVKKDATDQEKILEKTSVKDEQMKQVIIAAADTINNNELYTPKAVENGTSIRNILEYSMSDQASADREKIEKLMKSGMSRKEAVSKFATDKNFEKWYKDTLKALNEAAEQRK</sequence>
<feature type="chain" id="PRO_5019041527" evidence="1">
    <location>
        <begin position="26"/>
        <end position="480"/>
    </location>
</feature>
<evidence type="ECO:0000313" key="2">
    <source>
        <dbReference type="EMBL" id="RHJ89569.1"/>
    </source>
</evidence>
<dbReference type="Proteomes" id="UP000284841">
    <property type="component" value="Unassembled WGS sequence"/>
</dbReference>
<dbReference type="PROSITE" id="PS51257">
    <property type="entry name" value="PROKAR_LIPOPROTEIN"/>
    <property type="match status" value="1"/>
</dbReference>
<reference evidence="2 3" key="1">
    <citation type="submission" date="2018-08" db="EMBL/GenBank/DDBJ databases">
        <title>A genome reference for cultivated species of the human gut microbiota.</title>
        <authorList>
            <person name="Zou Y."/>
            <person name="Xue W."/>
            <person name="Luo G."/>
        </authorList>
    </citation>
    <scope>NUCLEOTIDE SEQUENCE [LARGE SCALE GENOMIC DNA]</scope>
    <source>
        <strain evidence="2 3">AM07-24</strain>
    </source>
</reference>
<comment type="caution">
    <text evidence="2">The sequence shown here is derived from an EMBL/GenBank/DDBJ whole genome shotgun (WGS) entry which is preliminary data.</text>
</comment>
<proteinExistence type="predicted"/>
<dbReference type="RefSeq" id="WP_082907543.1">
    <property type="nucleotide sequence ID" value="NZ_AP025567.1"/>
</dbReference>
<evidence type="ECO:0000313" key="3">
    <source>
        <dbReference type="Proteomes" id="UP000284841"/>
    </source>
</evidence>
<gene>
    <name evidence="2" type="ORF">DW099_03075</name>
</gene>
<dbReference type="GeneID" id="83005240"/>
<feature type="signal peptide" evidence="1">
    <location>
        <begin position="1"/>
        <end position="25"/>
    </location>
</feature>
<keyword evidence="3" id="KW-1185">Reference proteome</keyword>
<dbReference type="STRING" id="1776384.GCA_900086585_02923"/>
<dbReference type="AlphaFoldDB" id="A0A415E765"/>
<accession>A0A415E765</accession>
<dbReference type="SUPFAM" id="SSF53850">
    <property type="entry name" value="Periplasmic binding protein-like II"/>
    <property type="match status" value="1"/>
</dbReference>
<organism evidence="2 3">
    <name type="scientific">Emergencia timonensis</name>
    <dbReference type="NCBI Taxonomy" id="1776384"/>
    <lineage>
        <taxon>Bacteria</taxon>
        <taxon>Bacillati</taxon>
        <taxon>Bacillota</taxon>
        <taxon>Clostridia</taxon>
        <taxon>Peptostreptococcales</taxon>
        <taxon>Anaerovoracaceae</taxon>
        <taxon>Emergencia</taxon>
    </lineage>
</organism>
<name>A0A415E765_9FIRM</name>
<protein>
    <submittedName>
        <fullName evidence="2">Extracellular solute-binding protein</fullName>
    </submittedName>
</protein>